<evidence type="ECO:0000313" key="4">
    <source>
        <dbReference type="Proteomes" id="UP001523219"/>
    </source>
</evidence>
<feature type="region of interest" description="Disordered" evidence="1">
    <location>
        <begin position="220"/>
        <end position="258"/>
    </location>
</feature>
<dbReference type="Proteomes" id="UP001523219">
    <property type="component" value="Unassembled WGS sequence"/>
</dbReference>
<name>A0ABT0ZB92_9ACTN</name>
<evidence type="ECO:0000256" key="2">
    <source>
        <dbReference type="SAM" id="SignalP"/>
    </source>
</evidence>
<reference evidence="3 4" key="1">
    <citation type="submission" date="2022-05" db="EMBL/GenBank/DDBJ databases">
        <title>Streptomyces sp. nov. RY43-2 isolated from soil of a peat swamp forest.</title>
        <authorList>
            <person name="Kanchanasin P."/>
            <person name="Tanasupawat S."/>
            <person name="Phongsopitanun W."/>
        </authorList>
    </citation>
    <scope>NUCLEOTIDE SEQUENCE [LARGE SCALE GENOMIC DNA]</scope>
    <source>
        <strain evidence="3 4">RY43-2</strain>
    </source>
</reference>
<evidence type="ECO:0000256" key="1">
    <source>
        <dbReference type="SAM" id="MobiDB-lite"/>
    </source>
</evidence>
<feature type="region of interest" description="Disordered" evidence="1">
    <location>
        <begin position="50"/>
        <end position="93"/>
    </location>
</feature>
<accession>A0ABT0ZB92</accession>
<feature type="chain" id="PRO_5046349237" evidence="2">
    <location>
        <begin position="29"/>
        <end position="258"/>
    </location>
</feature>
<keyword evidence="4" id="KW-1185">Reference proteome</keyword>
<proteinExistence type="predicted"/>
<evidence type="ECO:0000313" key="3">
    <source>
        <dbReference type="EMBL" id="MCN9240702.1"/>
    </source>
</evidence>
<dbReference type="RefSeq" id="WP_252423395.1">
    <property type="nucleotide sequence ID" value="NZ_JAMWMR010000005.1"/>
</dbReference>
<gene>
    <name evidence="3" type="ORF">NGF19_07810</name>
</gene>
<feature type="signal peptide" evidence="2">
    <location>
        <begin position="1"/>
        <end position="28"/>
    </location>
</feature>
<comment type="caution">
    <text evidence="3">The sequence shown here is derived from an EMBL/GenBank/DDBJ whole genome shotgun (WGS) entry which is preliminary data.</text>
</comment>
<sequence>MKRILSRIAIGTALLTAAPFAMVSGAAAQDATMNSLAVPLNTEAATASHAAFTPNPDPNAAPSARPAAGPEKTTLAAASRPVSGKNPSAGPQFVKSGSTWNVVSPDVVLQNTVTDADGNKSTLTFEVWTTNADGTPKAQVNVNDNNAYGVIVSEFVPSGGLAKVSVPYGKLKLGVTYTFHTSGFNGSLYETTWSPWANFKINPYVTFPAPQASSTIDPVAQKETEFSRSNPGASLARDADGTQNCPRSIRRGASCASG</sequence>
<organism evidence="3 4">
    <name type="scientific">Streptomyces macrolidinus</name>
    <dbReference type="NCBI Taxonomy" id="2952607"/>
    <lineage>
        <taxon>Bacteria</taxon>
        <taxon>Bacillati</taxon>
        <taxon>Actinomycetota</taxon>
        <taxon>Actinomycetes</taxon>
        <taxon>Kitasatosporales</taxon>
        <taxon>Streptomycetaceae</taxon>
        <taxon>Streptomyces</taxon>
    </lineage>
</organism>
<dbReference type="EMBL" id="JAMWMR010000005">
    <property type="protein sequence ID" value="MCN9240702.1"/>
    <property type="molecule type" value="Genomic_DNA"/>
</dbReference>
<keyword evidence="2" id="KW-0732">Signal</keyword>
<protein>
    <submittedName>
        <fullName evidence="3">Uncharacterized protein</fullName>
    </submittedName>
</protein>